<feature type="region of interest" description="Disordered" evidence="1">
    <location>
        <begin position="36"/>
        <end position="77"/>
    </location>
</feature>
<dbReference type="RefSeq" id="WP_086789953.1">
    <property type="nucleotide sequence ID" value="NZ_JAGIOO010000001.1"/>
</dbReference>
<evidence type="ECO:0000313" key="3">
    <source>
        <dbReference type="Proteomes" id="UP001519363"/>
    </source>
</evidence>
<organism evidence="2 3">
    <name type="scientific">Crossiella equi</name>
    <dbReference type="NCBI Taxonomy" id="130796"/>
    <lineage>
        <taxon>Bacteria</taxon>
        <taxon>Bacillati</taxon>
        <taxon>Actinomycetota</taxon>
        <taxon>Actinomycetes</taxon>
        <taxon>Pseudonocardiales</taxon>
        <taxon>Pseudonocardiaceae</taxon>
        <taxon>Crossiella</taxon>
    </lineage>
</organism>
<accession>A0ABS5ARB9</accession>
<dbReference type="EMBL" id="JAGIOO010000001">
    <property type="protein sequence ID" value="MBP2479113.1"/>
    <property type="molecule type" value="Genomic_DNA"/>
</dbReference>
<proteinExistence type="predicted"/>
<gene>
    <name evidence="2" type="ORF">JOF53_007985</name>
</gene>
<comment type="caution">
    <text evidence="2">The sequence shown here is derived from an EMBL/GenBank/DDBJ whole genome shotgun (WGS) entry which is preliminary data.</text>
</comment>
<sequence>MRIRLLRDLGGHQAGTVVERDPASAEWLLASGFAVREHQDDEPSQAGNELPADNADPAPDQSQPVSGGKGTRPRRTG</sequence>
<keyword evidence="3" id="KW-1185">Reference proteome</keyword>
<evidence type="ECO:0000256" key="1">
    <source>
        <dbReference type="SAM" id="MobiDB-lite"/>
    </source>
</evidence>
<evidence type="ECO:0000313" key="2">
    <source>
        <dbReference type="EMBL" id="MBP2479113.1"/>
    </source>
</evidence>
<dbReference type="Proteomes" id="UP001519363">
    <property type="component" value="Unassembled WGS sequence"/>
</dbReference>
<name>A0ABS5ARB9_9PSEU</name>
<protein>
    <submittedName>
        <fullName evidence="2">Uncharacterized protein</fullName>
    </submittedName>
</protein>
<reference evidence="2 3" key="1">
    <citation type="submission" date="2021-03" db="EMBL/GenBank/DDBJ databases">
        <title>Sequencing the genomes of 1000 actinobacteria strains.</title>
        <authorList>
            <person name="Klenk H.-P."/>
        </authorList>
    </citation>
    <scope>NUCLEOTIDE SEQUENCE [LARGE SCALE GENOMIC DNA]</scope>
    <source>
        <strain evidence="2 3">DSM 44580</strain>
    </source>
</reference>